<evidence type="ECO:0000313" key="3">
    <source>
        <dbReference type="Proteomes" id="UP000315496"/>
    </source>
</evidence>
<dbReference type="SUPFAM" id="SSF46689">
    <property type="entry name" value="Homeodomain-like"/>
    <property type="match status" value="1"/>
</dbReference>
<accession>A0A4Z1T6V2</accession>
<dbReference type="InterPro" id="IPR001005">
    <property type="entry name" value="SANT/Myb"/>
</dbReference>
<dbReference type="GO" id="GO:0003677">
    <property type="term" value="F:DNA binding"/>
    <property type="evidence" value="ECO:0007669"/>
    <property type="project" value="UniProtKB-KW"/>
</dbReference>
<evidence type="ECO:0000313" key="2">
    <source>
        <dbReference type="EMBL" id="TNJ29793.1"/>
    </source>
</evidence>
<dbReference type="VEuPathDB" id="GiardiaDB:GMRT_11489"/>
<reference evidence="2 3" key="1">
    <citation type="submission" date="2019-05" db="EMBL/GenBank/DDBJ databases">
        <title>The compact genome of Giardia muris reveals important steps in the evolution of intestinal protozoan parasites.</title>
        <authorList>
            <person name="Xu F."/>
            <person name="Jimenez-Gonzalez A."/>
            <person name="Einarsson E."/>
            <person name="Astvaldsson A."/>
            <person name="Peirasmaki D."/>
            <person name="Eckmann L."/>
            <person name="Andersson J.O."/>
            <person name="Svard S.G."/>
            <person name="Jerlstrom-Hultqvist J."/>
        </authorList>
    </citation>
    <scope>NUCLEOTIDE SEQUENCE [LARGE SCALE GENOMIC DNA]</scope>
    <source>
        <strain evidence="2 3">Roberts-Thomson</strain>
    </source>
</reference>
<protein>
    <submittedName>
        <fullName evidence="2">Myb-like DNA-binding domain-containing protein</fullName>
    </submittedName>
</protein>
<proteinExistence type="predicted"/>
<comment type="caution">
    <text evidence="2">The sequence shown here is derived from an EMBL/GenBank/DDBJ whole genome shotgun (WGS) entry which is preliminary data.</text>
</comment>
<dbReference type="Gene3D" id="1.10.10.60">
    <property type="entry name" value="Homeodomain-like"/>
    <property type="match status" value="1"/>
</dbReference>
<feature type="domain" description="Myb-like" evidence="1">
    <location>
        <begin position="68"/>
        <end position="111"/>
    </location>
</feature>
<dbReference type="Proteomes" id="UP000315496">
    <property type="component" value="Chromosome 1"/>
</dbReference>
<gene>
    <name evidence="2" type="ORF">GMRT_11489</name>
</gene>
<dbReference type="Pfam" id="PF00249">
    <property type="entry name" value="Myb_DNA-binding"/>
    <property type="match status" value="1"/>
</dbReference>
<dbReference type="PROSITE" id="PS50090">
    <property type="entry name" value="MYB_LIKE"/>
    <property type="match status" value="1"/>
</dbReference>
<dbReference type="InterPro" id="IPR009057">
    <property type="entry name" value="Homeodomain-like_sf"/>
</dbReference>
<dbReference type="AlphaFoldDB" id="A0A4Z1T6V2"/>
<evidence type="ECO:0000259" key="1">
    <source>
        <dbReference type="PROSITE" id="PS50090"/>
    </source>
</evidence>
<keyword evidence="3" id="KW-1185">Reference proteome</keyword>
<organism evidence="2 3">
    <name type="scientific">Giardia muris</name>
    <dbReference type="NCBI Taxonomy" id="5742"/>
    <lineage>
        <taxon>Eukaryota</taxon>
        <taxon>Metamonada</taxon>
        <taxon>Diplomonadida</taxon>
        <taxon>Hexamitidae</taxon>
        <taxon>Giardiinae</taxon>
        <taxon>Giardia</taxon>
    </lineage>
</organism>
<dbReference type="CDD" id="cd00167">
    <property type="entry name" value="SANT"/>
    <property type="match status" value="1"/>
</dbReference>
<name>A0A4Z1T6V2_GIAMU</name>
<sequence length="267" mass="30480">MSLETPSSLNTWTSEYLVSYQVNNNGLGRTIKGSADEEAQNPDLVIFSIPSPSSTPPPKLSIDSSSVKWTRDEELKLIGFYLAFGVDWDRASQYIPGRTPSVIKCKFNNLRRHSAVVARKRQDDIGLFMQRFSVEVEKASMTLGSFHTEYVLTGKFPIIEEAIKHAREKAIERCSIKEKPKETGQRRRIRVRVLKRQNTLVRLTRIEHRIRMTRETPTSPSLDSLQKVCRAMYGENNPIFQDAWLAYNSEPTPKRAETIAILNSFAC</sequence>
<keyword evidence="2" id="KW-0238">DNA-binding</keyword>
<dbReference type="EMBL" id="VDLU01000001">
    <property type="protein sequence ID" value="TNJ29793.1"/>
    <property type="molecule type" value="Genomic_DNA"/>
</dbReference>